<dbReference type="InterPro" id="IPR040255">
    <property type="entry name" value="Non-specific_endonuclease"/>
</dbReference>
<sequence length="312" mass="33906">MTGYDAHFLGFSVPLPVSPADLRVLDYTHFSVLLDPLRRLAAATACTVDGATLQALRRSGRWRLDARVPNGEQSGGELYAGNPLDRGHLVRRLDPVWGDAETAARANHDTFTYTNAAPQVNRFNQSKELWNGLEDHVLRYAAAHDHRLAVQTGPVFAADDPLYRGVRIPRLFWKVVAWVGPGRLPDGGTPGGPPGRSPEPAARVLQATGFVLDQTPQLEDAKLYEITAQALARDDIPPLGPFRTYQVPVGDVAALTRLDLGPLPGADVLAPPPLRPAAPAGTRPTDITIHRLPRARAWSEIRTPDQIALPGR</sequence>
<dbReference type="PANTHER" id="PTHR13966:SF5">
    <property type="entry name" value="ENDONUCLEASE G, MITOCHONDRIAL"/>
    <property type="match status" value="1"/>
</dbReference>
<dbReference type="PANTHER" id="PTHR13966">
    <property type="entry name" value="ENDONUCLEASE RELATED"/>
    <property type="match status" value="1"/>
</dbReference>
<keyword evidence="6" id="KW-1185">Reference proteome</keyword>
<evidence type="ECO:0000313" key="6">
    <source>
        <dbReference type="Proteomes" id="UP000540568"/>
    </source>
</evidence>
<protein>
    <submittedName>
        <fullName evidence="5">Endonuclease G</fullName>
    </submittedName>
</protein>
<gene>
    <name evidence="5" type="ORF">FHX71_004933</name>
</gene>
<feature type="domain" description="DNA/RNA non-specific endonuclease/pyrophosphatase/phosphodiesterase" evidence="4">
    <location>
        <begin position="26"/>
        <end position="267"/>
    </location>
</feature>
<evidence type="ECO:0000259" key="4">
    <source>
        <dbReference type="SMART" id="SM00892"/>
    </source>
</evidence>
<dbReference type="GO" id="GO:0004519">
    <property type="term" value="F:endonuclease activity"/>
    <property type="evidence" value="ECO:0007669"/>
    <property type="project" value="UniProtKB-KW"/>
</dbReference>
<comment type="caution">
    <text evidence="5">The sequence shown here is derived from an EMBL/GenBank/DDBJ whole genome shotgun (WGS) entry which is preliminary data.</text>
</comment>
<dbReference type="Gene3D" id="3.40.570.10">
    <property type="entry name" value="Extracellular Endonuclease, subunit A"/>
    <property type="match status" value="1"/>
</dbReference>
<accession>A0A7W3PGL5</accession>
<dbReference type="InterPro" id="IPR044929">
    <property type="entry name" value="DNA/RNA_non-sp_Endonuclease_sf"/>
</dbReference>
<dbReference type="RefSeq" id="WP_182620138.1">
    <property type="nucleotide sequence ID" value="NZ_BAAATF010000009.1"/>
</dbReference>
<dbReference type="InterPro" id="IPR020821">
    <property type="entry name" value="ENPP1-3/EXOG-like_nuc-like"/>
</dbReference>
<evidence type="ECO:0000259" key="3">
    <source>
        <dbReference type="SMART" id="SM00477"/>
    </source>
</evidence>
<dbReference type="SMART" id="SM00892">
    <property type="entry name" value="Endonuclease_NS"/>
    <property type="match status" value="1"/>
</dbReference>
<reference evidence="5 6" key="1">
    <citation type="submission" date="2020-07" db="EMBL/GenBank/DDBJ databases">
        <title>Sequencing the genomes of 1000 actinobacteria strains.</title>
        <authorList>
            <person name="Klenk H.-P."/>
        </authorList>
    </citation>
    <scope>NUCLEOTIDE SEQUENCE [LARGE SCALE GENOMIC DNA]</scope>
    <source>
        <strain evidence="5 6">DSM 44121</strain>
    </source>
</reference>
<dbReference type="InterPro" id="IPR001604">
    <property type="entry name" value="Endo_G_ENPP1-like_dom"/>
</dbReference>
<evidence type="ECO:0000256" key="2">
    <source>
        <dbReference type="PIRSR" id="PIRSR640255-2"/>
    </source>
</evidence>
<dbReference type="SMART" id="SM00477">
    <property type="entry name" value="NUC"/>
    <property type="match status" value="1"/>
</dbReference>
<name>A0A7W3PGL5_9MICO</name>
<keyword evidence="5" id="KW-0378">Hydrolase</keyword>
<keyword evidence="2" id="KW-0479">Metal-binding</keyword>
<dbReference type="InterPro" id="IPR044925">
    <property type="entry name" value="His-Me_finger_sf"/>
</dbReference>
<feature type="active site" description="Proton acceptor" evidence="1">
    <location>
        <position position="88"/>
    </location>
</feature>
<dbReference type="GO" id="GO:0016787">
    <property type="term" value="F:hydrolase activity"/>
    <property type="evidence" value="ECO:0007669"/>
    <property type="project" value="InterPro"/>
</dbReference>
<organism evidence="5 6">
    <name type="scientific">Promicromonospora sukumoe</name>
    <dbReference type="NCBI Taxonomy" id="88382"/>
    <lineage>
        <taxon>Bacteria</taxon>
        <taxon>Bacillati</taxon>
        <taxon>Actinomycetota</taxon>
        <taxon>Actinomycetes</taxon>
        <taxon>Micrococcales</taxon>
        <taxon>Promicromonosporaceae</taxon>
        <taxon>Promicromonospora</taxon>
    </lineage>
</organism>
<evidence type="ECO:0000313" key="5">
    <source>
        <dbReference type="EMBL" id="MBA8810926.1"/>
    </source>
</evidence>
<dbReference type="AlphaFoldDB" id="A0A7W3PGL5"/>
<dbReference type="Proteomes" id="UP000540568">
    <property type="component" value="Unassembled WGS sequence"/>
</dbReference>
<keyword evidence="5" id="KW-0255">Endonuclease</keyword>
<dbReference type="GO" id="GO:0046872">
    <property type="term" value="F:metal ion binding"/>
    <property type="evidence" value="ECO:0007669"/>
    <property type="project" value="UniProtKB-KW"/>
</dbReference>
<dbReference type="EMBL" id="JACGWV010000003">
    <property type="protein sequence ID" value="MBA8810926.1"/>
    <property type="molecule type" value="Genomic_DNA"/>
</dbReference>
<evidence type="ECO:0000256" key="1">
    <source>
        <dbReference type="PIRSR" id="PIRSR640255-1"/>
    </source>
</evidence>
<feature type="binding site" evidence="2">
    <location>
        <position position="124"/>
    </location>
    <ligand>
        <name>Mg(2+)</name>
        <dbReference type="ChEBI" id="CHEBI:18420"/>
        <note>catalytic</note>
    </ligand>
</feature>
<proteinExistence type="predicted"/>
<keyword evidence="5" id="KW-0540">Nuclease</keyword>
<dbReference type="Pfam" id="PF01223">
    <property type="entry name" value="Endonuclease_NS"/>
    <property type="match status" value="1"/>
</dbReference>
<feature type="domain" description="ENPP1-3/EXOG-like endonuclease/phosphodiesterase" evidence="3">
    <location>
        <begin position="27"/>
        <end position="238"/>
    </location>
</feature>
<dbReference type="SUPFAM" id="SSF54060">
    <property type="entry name" value="His-Me finger endonucleases"/>
    <property type="match status" value="1"/>
</dbReference>
<dbReference type="GO" id="GO:0003676">
    <property type="term" value="F:nucleic acid binding"/>
    <property type="evidence" value="ECO:0007669"/>
    <property type="project" value="InterPro"/>
</dbReference>